<feature type="region of interest" description="Disordered" evidence="1">
    <location>
        <begin position="18"/>
        <end position="40"/>
    </location>
</feature>
<sequence length="40" mass="4216">MNLAPLISVAPTSLHSWATPRNERSTSGGFGLTGEGRAQF</sequence>
<evidence type="ECO:0000256" key="1">
    <source>
        <dbReference type="SAM" id="MobiDB-lite"/>
    </source>
</evidence>
<accession>A0A8S5MQ81</accession>
<reference evidence="2" key="1">
    <citation type="journal article" date="2021" name="Proc. Natl. Acad. Sci. U.S.A.">
        <title>A Catalog of Tens of Thousands of Viruses from Human Metagenomes Reveals Hidden Associations with Chronic Diseases.</title>
        <authorList>
            <person name="Tisza M.J."/>
            <person name="Buck C.B."/>
        </authorList>
    </citation>
    <scope>NUCLEOTIDE SEQUENCE</scope>
    <source>
        <strain evidence="2">CtUS21</strain>
    </source>
</reference>
<proteinExistence type="predicted"/>
<dbReference type="EMBL" id="BK014959">
    <property type="protein sequence ID" value="DAD84380.1"/>
    <property type="molecule type" value="Genomic_DNA"/>
</dbReference>
<name>A0A8S5MQ81_9CAUD</name>
<evidence type="ECO:0000313" key="2">
    <source>
        <dbReference type="EMBL" id="DAD84380.1"/>
    </source>
</evidence>
<protein>
    <submittedName>
        <fullName evidence="2">Uncharacterized protein</fullName>
    </submittedName>
</protein>
<organism evidence="2">
    <name type="scientific">Podoviridae sp. ctUS21</name>
    <dbReference type="NCBI Taxonomy" id="2826557"/>
    <lineage>
        <taxon>Viruses</taxon>
        <taxon>Duplodnaviria</taxon>
        <taxon>Heunggongvirae</taxon>
        <taxon>Uroviricota</taxon>
        <taxon>Caudoviricetes</taxon>
    </lineage>
</organism>